<dbReference type="SUPFAM" id="SSF143120">
    <property type="entry name" value="YefM-like"/>
    <property type="match status" value="1"/>
</dbReference>
<dbReference type="AlphaFoldDB" id="A0A211ZN06"/>
<gene>
    <name evidence="2" type="ORF">BWR60_13790</name>
</gene>
<dbReference type="InterPro" id="IPR036165">
    <property type="entry name" value="YefM-like_sf"/>
</dbReference>
<evidence type="ECO:0000256" key="1">
    <source>
        <dbReference type="ARBA" id="ARBA00009981"/>
    </source>
</evidence>
<accession>A0A211ZN06</accession>
<proteinExistence type="inferred from homology"/>
<keyword evidence="3" id="KW-1185">Reference proteome</keyword>
<reference evidence="3" key="1">
    <citation type="submission" date="2017-05" db="EMBL/GenBank/DDBJ databases">
        <authorList>
            <person name="Macchi M."/>
            <person name="Festa S."/>
            <person name="Coppotelli B.M."/>
            <person name="Morelli I.S."/>
        </authorList>
    </citation>
    <scope>NUCLEOTIDE SEQUENCE [LARGE SCALE GENOMIC DNA]</scope>
    <source>
        <strain evidence="3">I</strain>
    </source>
</reference>
<dbReference type="Gene3D" id="3.40.1620.10">
    <property type="entry name" value="YefM-like domain"/>
    <property type="match status" value="1"/>
</dbReference>
<protein>
    <recommendedName>
        <fullName evidence="4">Antitoxin</fullName>
    </recommendedName>
</protein>
<dbReference type="Proteomes" id="UP000196655">
    <property type="component" value="Unassembled WGS sequence"/>
</dbReference>
<dbReference type="EMBL" id="NHON01000022">
    <property type="protein sequence ID" value="OWJ66566.1"/>
    <property type="molecule type" value="Genomic_DNA"/>
</dbReference>
<comment type="caution">
    <text evidence="2">The sequence shown here is derived from an EMBL/GenBank/DDBJ whole genome shotgun (WGS) entry which is preliminary data.</text>
</comment>
<organism evidence="2 3">
    <name type="scientific">Inquilinus limosus</name>
    <dbReference type="NCBI Taxonomy" id="171674"/>
    <lineage>
        <taxon>Bacteria</taxon>
        <taxon>Pseudomonadati</taxon>
        <taxon>Pseudomonadota</taxon>
        <taxon>Alphaproteobacteria</taxon>
        <taxon>Rhodospirillales</taxon>
        <taxon>Rhodospirillaceae</taxon>
        <taxon>Inquilinus</taxon>
    </lineage>
</organism>
<evidence type="ECO:0000313" key="3">
    <source>
        <dbReference type="Proteomes" id="UP000196655"/>
    </source>
</evidence>
<sequence>MIRVSIREAKSKLPALAQQVRAGERVVIERDGTPWVELIAYVVERRRPGGYEGQIVIPDVGAKDETIADLFEGR</sequence>
<dbReference type="OrthoDB" id="9800503at2"/>
<evidence type="ECO:0000313" key="2">
    <source>
        <dbReference type="EMBL" id="OWJ66566.1"/>
    </source>
</evidence>
<name>A0A211ZN06_9PROT</name>
<evidence type="ECO:0008006" key="4">
    <source>
        <dbReference type="Google" id="ProtNLM"/>
    </source>
</evidence>
<comment type="similarity">
    <text evidence="1">Belongs to the phD/YefM antitoxin family.</text>
</comment>
<dbReference type="RefSeq" id="WP_088151606.1">
    <property type="nucleotide sequence ID" value="NZ_NHON01000022.1"/>
</dbReference>